<dbReference type="InterPro" id="IPR036390">
    <property type="entry name" value="WH_DNA-bd_sf"/>
</dbReference>
<protein>
    <submittedName>
        <fullName evidence="6">Transcriptional regulator, HxlR family</fullName>
    </submittedName>
</protein>
<accession>W7J231</accession>
<dbReference type="STRING" id="909613.UO65_1591"/>
<feature type="domain" description="HTH hxlR-type" evidence="5">
    <location>
        <begin position="178"/>
        <end position="277"/>
    </location>
</feature>
<sequence>MMHPPDRPSRLGAGGDNAIAFAIGVAADEWTLLILRHAMQDGVRRPERWRELLPIPEAVLTSRLRRMSELGILDPVEYDRDPPRCEYHLTPRGAALWPVLVTIWAWEVRWAGGHPEHLPRMRHLTCGNLFDPLMACRECGDVVTPREVTGAFGPSGSWPRSAPNTTMRRRSSGSANLGPGFFPESRALIGNRWSAAMLGAAYLGAHRFSEFQRRLGAPATVIADRLRAFRALGVLEAFGDADRADRHDYRLTDKGRAFFPVVMSAIEWGQRWFLAPEGPAVVFRHRASDHPFSVLLLCSACSRPLSGKQMSVV</sequence>
<organism evidence="6 7">
    <name type="scientific">Actinokineospora spheciospongiae</name>
    <dbReference type="NCBI Taxonomy" id="909613"/>
    <lineage>
        <taxon>Bacteria</taxon>
        <taxon>Bacillati</taxon>
        <taxon>Actinomycetota</taxon>
        <taxon>Actinomycetes</taxon>
        <taxon>Pseudonocardiales</taxon>
        <taxon>Pseudonocardiaceae</taxon>
        <taxon>Actinokineospora</taxon>
    </lineage>
</organism>
<gene>
    <name evidence="6" type="ORF">UO65_1591</name>
</gene>
<dbReference type="PANTHER" id="PTHR33204:SF18">
    <property type="entry name" value="TRANSCRIPTIONAL REGULATORY PROTEIN"/>
    <property type="match status" value="1"/>
</dbReference>
<evidence type="ECO:0000256" key="2">
    <source>
        <dbReference type="ARBA" id="ARBA00023125"/>
    </source>
</evidence>
<dbReference type="InterPro" id="IPR002577">
    <property type="entry name" value="HTH_HxlR"/>
</dbReference>
<dbReference type="PROSITE" id="PS51118">
    <property type="entry name" value="HTH_HXLR"/>
    <property type="match status" value="2"/>
</dbReference>
<dbReference type="EMBL" id="AYXG01000056">
    <property type="protein sequence ID" value="EWC63097.1"/>
    <property type="molecule type" value="Genomic_DNA"/>
</dbReference>
<dbReference type="GO" id="GO:0003677">
    <property type="term" value="F:DNA binding"/>
    <property type="evidence" value="ECO:0007669"/>
    <property type="project" value="UniProtKB-KW"/>
</dbReference>
<name>W7J231_9PSEU</name>
<comment type="caution">
    <text evidence="6">The sequence shown here is derived from an EMBL/GenBank/DDBJ whole genome shotgun (WGS) entry which is preliminary data.</text>
</comment>
<dbReference type="InterPro" id="IPR036388">
    <property type="entry name" value="WH-like_DNA-bd_sf"/>
</dbReference>
<dbReference type="eggNOG" id="COG1733">
    <property type="taxonomic scope" value="Bacteria"/>
</dbReference>
<feature type="region of interest" description="Disordered" evidence="4">
    <location>
        <begin position="153"/>
        <end position="175"/>
    </location>
</feature>
<dbReference type="Proteomes" id="UP000019277">
    <property type="component" value="Unassembled WGS sequence"/>
</dbReference>
<dbReference type="Pfam" id="PF01638">
    <property type="entry name" value="HxlR"/>
    <property type="match status" value="2"/>
</dbReference>
<keyword evidence="1" id="KW-0805">Transcription regulation</keyword>
<keyword evidence="3" id="KW-0804">Transcription</keyword>
<evidence type="ECO:0000259" key="5">
    <source>
        <dbReference type="PROSITE" id="PS51118"/>
    </source>
</evidence>
<evidence type="ECO:0000256" key="4">
    <source>
        <dbReference type="SAM" id="MobiDB-lite"/>
    </source>
</evidence>
<dbReference type="Gene3D" id="1.10.10.10">
    <property type="entry name" value="Winged helix-like DNA-binding domain superfamily/Winged helix DNA-binding domain"/>
    <property type="match status" value="2"/>
</dbReference>
<dbReference type="AlphaFoldDB" id="W7J231"/>
<evidence type="ECO:0000313" key="6">
    <source>
        <dbReference type="EMBL" id="EWC63097.1"/>
    </source>
</evidence>
<dbReference type="SUPFAM" id="SSF46785">
    <property type="entry name" value="Winged helix' DNA-binding domain"/>
    <property type="match status" value="2"/>
</dbReference>
<feature type="domain" description="HTH hxlR-type" evidence="5">
    <location>
        <begin position="17"/>
        <end position="115"/>
    </location>
</feature>
<keyword evidence="2" id="KW-0238">DNA-binding</keyword>
<evidence type="ECO:0000313" key="7">
    <source>
        <dbReference type="Proteomes" id="UP000019277"/>
    </source>
</evidence>
<dbReference type="PANTHER" id="PTHR33204">
    <property type="entry name" value="TRANSCRIPTIONAL REGULATOR, MARR FAMILY"/>
    <property type="match status" value="1"/>
</dbReference>
<proteinExistence type="predicted"/>
<evidence type="ECO:0000256" key="3">
    <source>
        <dbReference type="ARBA" id="ARBA00023163"/>
    </source>
</evidence>
<reference evidence="6 7" key="1">
    <citation type="journal article" date="2014" name="Genome Announc.">
        <title>Draft Genome Sequence of the Antitrypanosomally Active Sponge-Associated Bacterium Actinokineospora sp. Strain EG49.</title>
        <authorList>
            <person name="Harjes J."/>
            <person name="Ryu T."/>
            <person name="Abdelmohsen U.R."/>
            <person name="Moitinho-Silva L."/>
            <person name="Horn H."/>
            <person name="Ravasi T."/>
            <person name="Hentschel U."/>
        </authorList>
    </citation>
    <scope>NUCLEOTIDE SEQUENCE [LARGE SCALE GENOMIC DNA]</scope>
    <source>
        <strain evidence="6 7">EG49</strain>
    </source>
</reference>
<keyword evidence="7" id="KW-1185">Reference proteome</keyword>
<evidence type="ECO:0000256" key="1">
    <source>
        <dbReference type="ARBA" id="ARBA00023015"/>
    </source>
</evidence>